<feature type="domain" description="C2H2-type" evidence="10">
    <location>
        <begin position="324"/>
        <end position="351"/>
    </location>
</feature>
<name>A0A5E4R530_9NEOP</name>
<evidence type="ECO:0000313" key="12">
    <source>
        <dbReference type="EMBL" id="VVD04905.1"/>
    </source>
</evidence>
<keyword evidence="13" id="KW-1185">Reference proteome</keyword>
<evidence type="ECO:0000256" key="6">
    <source>
        <dbReference type="ARBA" id="ARBA00023242"/>
    </source>
</evidence>
<gene>
    <name evidence="12" type="ORF">LSINAPIS_LOCUS14561</name>
</gene>
<dbReference type="PROSITE" id="PS00028">
    <property type="entry name" value="ZINC_FINGER_C2H2_1"/>
    <property type="match status" value="10"/>
</dbReference>
<feature type="region of interest" description="Disordered" evidence="9">
    <location>
        <begin position="146"/>
        <end position="189"/>
    </location>
</feature>
<reference evidence="12 13" key="1">
    <citation type="submission" date="2017-07" db="EMBL/GenBank/DDBJ databases">
        <authorList>
            <person name="Talla V."/>
            <person name="Backstrom N."/>
        </authorList>
    </citation>
    <scope>NUCLEOTIDE SEQUENCE [LARGE SCALE GENOMIC DNA]</scope>
</reference>
<evidence type="ECO:0000256" key="2">
    <source>
        <dbReference type="ARBA" id="ARBA00022723"/>
    </source>
</evidence>
<feature type="domain" description="ZAD" evidence="11">
    <location>
        <begin position="13"/>
        <end position="94"/>
    </location>
</feature>
<dbReference type="EMBL" id="FZQP02006909">
    <property type="protein sequence ID" value="VVD04905.1"/>
    <property type="molecule type" value="Genomic_DNA"/>
</dbReference>
<dbReference type="FunFam" id="3.30.160.60:FF:000870">
    <property type="entry name" value="zinc finger protein 197 isoform X1"/>
    <property type="match status" value="1"/>
</dbReference>
<feature type="binding site" evidence="8">
    <location>
        <position position="70"/>
    </location>
    <ligand>
        <name>Zn(2+)</name>
        <dbReference type="ChEBI" id="CHEBI:29105"/>
    </ligand>
</feature>
<dbReference type="GO" id="GO:0005634">
    <property type="term" value="C:nucleus"/>
    <property type="evidence" value="ECO:0007669"/>
    <property type="project" value="UniProtKB-SubCell"/>
</dbReference>
<dbReference type="PANTHER" id="PTHR24393">
    <property type="entry name" value="ZINC FINGER PROTEIN"/>
    <property type="match status" value="1"/>
</dbReference>
<sequence length="627" mass="73665">MASENEVWKIENDLCRCCHNEGKFVNLVEPRIYLNQKEVYGEMLKDCFSIDIKPVPGVLCASTYTICDMCITQLRDAISFQKQILHCEKKFLDLYEKNAIKAKTEIIVKTEVDIEIEDDAKQNDSLMSFDEDDYSPEEDIEYELKIENEESDDDQPLVPKKRPKANPKPVPKPEPVSSKKPDSGGAKKKKEGVVEEMFIIKMEGEKRVYECTLCHRTYPKRGNFTQHYKHVHLKQRPKLISCHLCDVKVLVSQRPKHMEEAHGLPRPQCGACGKKFTFPFRLLQHQQTFHMGERNFACKQCDQRFPTNHHLNRHMITHSDSRPFECKFCDKTFKNKKGLRVHTDIHMNRRRYKCKTCGMAEQMFILKVVDGKEIFECSVCHRTYAKRAHFSQHFKHVHLKQRPKLRSCHLCDVKVIESQRPKHMEEAHGLPRPECGACGKKFTFPFRLLQHQQTFHMGERNFACEQCDMRFPTNQRLNRHMISHSESRPFSCNFCGKSFKSKKGLRVHTDIHIDRRRYKCTTCGEAFVQSSSLKYHVAKRHPDKHIVIKVEDDTKWFACSVCDYKVKTQRTLEEHIEAVHNYVKCEYCDEKVEMNRRLSHYEAVHDKVMEICDLCEHLFDGKQSVKT</sequence>
<keyword evidence="4 7" id="KW-0863">Zinc-finger</keyword>
<feature type="binding site" evidence="8">
    <location>
        <position position="15"/>
    </location>
    <ligand>
        <name>Zn(2+)</name>
        <dbReference type="ChEBI" id="CHEBI:29105"/>
    </ligand>
</feature>
<dbReference type="SMART" id="SM00355">
    <property type="entry name" value="ZnF_C2H2"/>
    <property type="match status" value="11"/>
</dbReference>
<evidence type="ECO:0000256" key="4">
    <source>
        <dbReference type="ARBA" id="ARBA00022771"/>
    </source>
</evidence>
<evidence type="ECO:0000256" key="5">
    <source>
        <dbReference type="ARBA" id="ARBA00022833"/>
    </source>
</evidence>
<keyword evidence="3" id="KW-0677">Repeat</keyword>
<keyword evidence="2 8" id="KW-0479">Metal-binding</keyword>
<evidence type="ECO:0000256" key="7">
    <source>
        <dbReference type="PROSITE-ProRule" id="PRU00042"/>
    </source>
</evidence>
<dbReference type="GO" id="GO:0000978">
    <property type="term" value="F:RNA polymerase II cis-regulatory region sequence-specific DNA binding"/>
    <property type="evidence" value="ECO:0007669"/>
    <property type="project" value="TreeGrafter"/>
</dbReference>
<feature type="domain" description="C2H2-type" evidence="10">
    <location>
        <begin position="462"/>
        <end position="489"/>
    </location>
</feature>
<feature type="binding site" evidence="8">
    <location>
        <position position="67"/>
    </location>
    <ligand>
        <name>Zn(2+)</name>
        <dbReference type="ChEBI" id="CHEBI:29105"/>
    </ligand>
</feature>
<evidence type="ECO:0000313" key="13">
    <source>
        <dbReference type="Proteomes" id="UP000324832"/>
    </source>
</evidence>
<dbReference type="FunFam" id="3.30.160.60:FF:000202">
    <property type="entry name" value="Zinc finger protein 574"/>
    <property type="match status" value="1"/>
</dbReference>
<evidence type="ECO:0000259" key="11">
    <source>
        <dbReference type="PROSITE" id="PS51915"/>
    </source>
</evidence>
<dbReference type="SMART" id="SM00868">
    <property type="entry name" value="zf-AD"/>
    <property type="match status" value="1"/>
</dbReference>
<evidence type="ECO:0000256" key="8">
    <source>
        <dbReference type="PROSITE-ProRule" id="PRU01263"/>
    </source>
</evidence>
<organism evidence="12 13">
    <name type="scientific">Leptidea sinapis</name>
    <dbReference type="NCBI Taxonomy" id="189913"/>
    <lineage>
        <taxon>Eukaryota</taxon>
        <taxon>Metazoa</taxon>
        <taxon>Ecdysozoa</taxon>
        <taxon>Arthropoda</taxon>
        <taxon>Hexapoda</taxon>
        <taxon>Insecta</taxon>
        <taxon>Pterygota</taxon>
        <taxon>Neoptera</taxon>
        <taxon>Endopterygota</taxon>
        <taxon>Lepidoptera</taxon>
        <taxon>Glossata</taxon>
        <taxon>Ditrysia</taxon>
        <taxon>Papilionoidea</taxon>
        <taxon>Pieridae</taxon>
        <taxon>Dismorphiinae</taxon>
        <taxon>Leptidea</taxon>
    </lineage>
</organism>
<comment type="subcellular location">
    <subcellularLocation>
        <location evidence="1">Nucleus</location>
    </subcellularLocation>
</comment>
<dbReference type="Gene3D" id="3.30.160.60">
    <property type="entry name" value="Classic Zinc Finger"/>
    <property type="match status" value="7"/>
</dbReference>
<dbReference type="InterPro" id="IPR036236">
    <property type="entry name" value="Znf_C2H2_sf"/>
</dbReference>
<feature type="domain" description="C2H2-type" evidence="10">
    <location>
        <begin position="433"/>
        <end position="461"/>
    </location>
</feature>
<dbReference type="Pfam" id="PF13894">
    <property type="entry name" value="zf-C2H2_4"/>
    <property type="match status" value="1"/>
</dbReference>
<feature type="domain" description="C2H2-type" evidence="10">
    <location>
        <begin position="490"/>
        <end position="517"/>
    </location>
</feature>
<evidence type="ECO:0000256" key="1">
    <source>
        <dbReference type="ARBA" id="ARBA00004123"/>
    </source>
</evidence>
<dbReference type="GO" id="GO:0001228">
    <property type="term" value="F:DNA-binding transcription activator activity, RNA polymerase II-specific"/>
    <property type="evidence" value="ECO:0007669"/>
    <property type="project" value="TreeGrafter"/>
</dbReference>
<feature type="domain" description="C2H2-type" evidence="10">
    <location>
        <begin position="296"/>
        <end position="323"/>
    </location>
</feature>
<feature type="domain" description="C2H2-type" evidence="10">
    <location>
        <begin position="209"/>
        <end position="237"/>
    </location>
</feature>
<dbReference type="GO" id="GO:0032502">
    <property type="term" value="P:developmental process"/>
    <property type="evidence" value="ECO:0007669"/>
    <property type="project" value="UniProtKB-ARBA"/>
</dbReference>
<dbReference type="PROSITE" id="PS50157">
    <property type="entry name" value="ZINC_FINGER_C2H2_2"/>
    <property type="match status" value="9"/>
</dbReference>
<protein>
    <recommendedName>
        <fullName evidence="14">Protein krueppel</fullName>
    </recommendedName>
</protein>
<accession>A0A5E4R530</accession>
<dbReference type="Proteomes" id="UP000324832">
    <property type="component" value="Unassembled WGS sequence"/>
</dbReference>
<feature type="domain" description="C2H2-type" evidence="10">
    <location>
        <begin position="518"/>
        <end position="546"/>
    </location>
</feature>
<dbReference type="GO" id="GO:0008270">
    <property type="term" value="F:zinc ion binding"/>
    <property type="evidence" value="ECO:0007669"/>
    <property type="project" value="UniProtKB-UniRule"/>
</dbReference>
<dbReference type="AlphaFoldDB" id="A0A5E4R530"/>
<dbReference type="PROSITE" id="PS51915">
    <property type="entry name" value="ZAD"/>
    <property type="match status" value="1"/>
</dbReference>
<evidence type="ECO:0000259" key="10">
    <source>
        <dbReference type="PROSITE" id="PS50157"/>
    </source>
</evidence>
<dbReference type="FunFam" id="3.30.160.60:FF:000100">
    <property type="entry name" value="Zinc finger 45-like"/>
    <property type="match status" value="1"/>
</dbReference>
<dbReference type="InterPro" id="IPR012934">
    <property type="entry name" value="Znf_AD"/>
</dbReference>
<evidence type="ECO:0000256" key="3">
    <source>
        <dbReference type="ARBA" id="ARBA00022737"/>
    </source>
</evidence>
<evidence type="ECO:0000256" key="9">
    <source>
        <dbReference type="SAM" id="MobiDB-lite"/>
    </source>
</evidence>
<evidence type="ECO:0008006" key="14">
    <source>
        <dbReference type="Google" id="ProtNLM"/>
    </source>
</evidence>
<keyword evidence="6" id="KW-0539">Nucleus</keyword>
<dbReference type="PANTHER" id="PTHR24393:SF34">
    <property type="entry name" value="PR_SET DOMAIN 13"/>
    <property type="match status" value="1"/>
</dbReference>
<feature type="domain" description="C2H2-type" evidence="10">
    <location>
        <begin position="267"/>
        <end position="295"/>
    </location>
</feature>
<dbReference type="InterPro" id="IPR013087">
    <property type="entry name" value="Znf_C2H2_type"/>
</dbReference>
<proteinExistence type="predicted"/>
<feature type="domain" description="C2H2-type" evidence="10">
    <location>
        <begin position="375"/>
        <end position="403"/>
    </location>
</feature>
<dbReference type="SUPFAM" id="SSF57667">
    <property type="entry name" value="beta-beta-alpha zinc fingers"/>
    <property type="match status" value="5"/>
</dbReference>
<dbReference type="Pfam" id="PF00096">
    <property type="entry name" value="zf-C2H2"/>
    <property type="match status" value="4"/>
</dbReference>
<feature type="binding site" evidence="8">
    <location>
        <position position="18"/>
    </location>
    <ligand>
        <name>Zn(2+)</name>
        <dbReference type="ChEBI" id="CHEBI:29105"/>
    </ligand>
</feature>
<keyword evidence="5 8" id="KW-0862">Zinc</keyword>